<keyword evidence="7" id="KW-1185">Reference proteome</keyword>
<evidence type="ECO:0000256" key="1">
    <source>
        <dbReference type="ARBA" id="ARBA00023015"/>
    </source>
</evidence>
<dbReference type="PROSITE" id="PS50977">
    <property type="entry name" value="HTH_TETR_2"/>
    <property type="match status" value="1"/>
</dbReference>
<proteinExistence type="predicted"/>
<dbReference type="InterPro" id="IPR001647">
    <property type="entry name" value="HTH_TetR"/>
</dbReference>
<organism evidence="6 7">
    <name type="scientific">Actinomadura verrucosospora</name>
    <dbReference type="NCBI Taxonomy" id="46165"/>
    <lineage>
        <taxon>Bacteria</taxon>
        <taxon>Bacillati</taxon>
        <taxon>Actinomycetota</taxon>
        <taxon>Actinomycetes</taxon>
        <taxon>Streptosporangiales</taxon>
        <taxon>Thermomonosporaceae</taxon>
        <taxon>Actinomadura</taxon>
    </lineage>
</organism>
<dbReference type="GO" id="GO:0003700">
    <property type="term" value="F:DNA-binding transcription factor activity"/>
    <property type="evidence" value="ECO:0007669"/>
    <property type="project" value="TreeGrafter"/>
</dbReference>
<dbReference type="AlphaFoldDB" id="A0A7D3VR21"/>
<dbReference type="GO" id="GO:0000976">
    <property type="term" value="F:transcription cis-regulatory region binding"/>
    <property type="evidence" value="ECO:0007669"/>
    <property type="project" value="TreeGrafter"/>
</dbReference>
<keyword evidence="3" id="KW-0804">Transcription</keyword>
<dbReference type="Pfam" id="PF17754">
    <property type="entry name" value="TetR_C_14"/>
    <property type="match status" value="1"/>
</dbReference>
<dbReference type="InterPro" id="IPR009057">
    <property type="entry name" value="Homeodomain-like_sf"/>
</dbReference>
<dbReference type="Pfam" id="PF00440">
    <property type="entry name" value="TetR_N"/>
    <property type="match status" value="1"/>
</dbReference>
<dbReference type="EMBL" id="CP053892">
    <property type="protein sequence ID" value="QKG20878.1"/>
    <property type="molecule type" value="Genomic_DNA"/>
</dbReference>
<dbReference type="SUPFAM" id="SSF46689">
    <property type="entry name" value="Homeodomain-like"/>
    <property type="match status" value="1"/>
</dbReference>
<dbReference type="Gene3D" id="1.10.10.60">
    <property type="entry name" value="Homeodomain-like"/>
    <property type="match status" value="1"/>
</dbReference>
<dbReference type="Proteomes" id="UP000501240">
    <property type="component" value="Chromosome"/>
</dbReference>
<gene>
    <name evidence="6" type="ORF">ACTIVE_2516</name>
</gene>
<reference evidence="6 7" key="1">
    <citation type="submission" date="2020-05" db="EMBL/GenBank/DDBJ databases">
        <title>Actinomadura verrucosospora NRRL-B18236 (PFL_A860) Genome sequencing and assembly.</title>
        <authorList>
            <person name="Samborskyy M."/>
        </authorList>
    </citation>
    <scope>NUCLEOTIDE SEQUENCE [LARGE SCALE GENOMIC DNA]</scope>
    <source>
        <strain evidence="6 7">NRRL:B18236</strain>
    </source>
</reference>
<dbReference type="Gene3D" id="1.10.357.10">
    <property type="entry name" value="Tetracycline Repressor, domain 2"/>
    <property type="match status" value="1"/>
</dbReference>
<feature type="domain" description="HTH tetR-type" evidence="5">
    <location>
        <begin position="21"/>
        <end position="81"/>
    </location>
</feature>
<keyword evidence="1" id="KW-0805">Transcription regulation</keyword>
<sequence>MSTRETPAAGKACGLRERKKAKTRLAIRRAAYRLFDEQGYEATTVDQIAEAAEVSPSTFFRYFPAKEDVILSDEYDSALVDALAARPADEPVLLSLRHSMTDSLGLVLEADREELFTRIRLSFTDPGIRARAMDEQLRNQEAVAAAIAERTGRDAAALDVRCAAAAIIAVSMTVMRHWVDGGGTEDLTALYDRQLTTLFEGLRL</sequence>
<evidence type="ECO:0000313" key="7">
    <source>
        <dbReference type="Proteomes" id="UP000501240"/>
    </source>
</evidence>
<keyword evidence="2 4" id="KW-0238">DNA-binding</keyword>
<dbReference type="InterPro" id="IPR050109">
    <property type="entry name" value="HTH-type_TetR-like_transc_reg"/>
</dbReference>
<feature type="DNA-binding region" description="H-T-H motif" evidence="4">
    <location>
        <begin position="44"/>
        <end position="63"/>
    </location>
</feature>
<accession>A0A7D3VR21</accession>
<evidence type="ECO:0000259" key="5">
    <source>
        <dbReference type="PROSITE" id="PS50977"/>
    </source>
</evidence>
<dbReference type="PANTHER" id="PTHR30055:SF234">
    <property type="entry name" value="HTH-TYPE TRANSCRIPTIONAL REGULATOR BETI"/>
    <property type="match status" value="1"/>
</dbReference>
<evidence type="ECO:0000256" key="3">
    <source>
        <dbReference type="ARBA" id="ARBA00023163"/>
    </source>
</evidence>
<evidence type="ECO:0000256" key="2">
    <source>
        <dbReference type="ARBA" id="ARBA00023125"/>
    </source>
</evidence>
<protein>
    <submittedName>
        <fullName evidence="6">TetR family transcriptional regulator</fullName>
    </submittedName>
</protein>
<evidence type="ECO:0000313" key="6">
    <source>
        <dbReference type="EMBL" id="QKG20878.1"/>
    </source>
</evidence>
<name>A0A7D3VR21_ACTVE</name>
<dbReference type="PANTHER" id="PTHR30055">
    <property type="entry name" value="HTH-TYPE TRANSCRIPTIONAL REGULATOR RUTR"/>
    <property type="match status" value="1"/>
</dbReference>
<evidence type="ECO:0000256" key="4">
    <source>
        <dbReference type="PROSITE-ProRule" id="PRU00335"/>
    </source>
</evidence>
<dbReference type="RefSeq" id="WP_173095235.1">
    <property type="nucleotide sequence ID" value="NZ_CP053892.1"/>
</dbReference>
<dbReference type="PRINTS" id="PR00455">
    <property type="entry name" value="HTHTETR"/>
</dbReference>
<dbReference type="InterPro" id="IPR041347">
    <property type="entry name" value="MftR_C"/>
</dbReference>